<proteinExistence type="predicted"/>
<dbReference type="EMBL" id="MU006580">
    <property type="protein sequence ID" value="KAF2745966.1"/>
    <property type="molecule type" value="Genomic_DNA"/>
</dbReference>
<organism evidence="1 2">
    <name type="scientific">Sporormia fimetaria CBS 119925</name>
    <dbReference type="NCBI Taxonomy" id="1340428"/>
    <lineage>
        <taxon>Eukaryota</taxon>
        <taxon>Fungi</taxon>
        <taxon>Dikarya</taxon>
        <taxon>Ascomycota</taxon>
        <taxon>Pezizomycotina</taxon>
        <taxon>Dothideomycetes</taxon>
        <taxon>Pleosporomycetidae</taxon>
        <taxon>Pleosporales</taxon>
        <taxon>Sporormiaceae</taxon>
        <taxon>Sporormia</taxon>
    </lineage>
</organism>
<evidence type="ECO:0000313" key="2">
    <source>
        <dbReference type="Proteomes" id="UP000799440"/>
    </source>
</evidence>
<dbReference type="AlphaFoldDB" id="A0A6A6V7V9"/>
<sequence>MIVPFLLSSDDNASDLAATQSPYERGTIYFLRNDVRLGSPVACFYPPGSTDSALHTFAGTDGAKPGLESAGFERVTGACLVLLHVRHPGHSLYLSCMKDESLPKSDRFSEKHRTSLVTCPRLRFLGCVRKKAQVEGRATGRISKCCKKK</sequence>
<keyword evidence="2" id="KW-1185">Reference proteome</keyword>
<evidence type="ECO:0000313" key="1">
    <source>
        <dbReference type="EMBL" id="KAF2745966.1"/>
    </source>
</evidence>
<protein>
    <submittedName>
        <fullName evidence="1">Uncharacterized protein</fullName>
    </submittedName>
</protein>
<accession>A0A6A6V7V9</accession>
<dbReference type="Proteomes" id="UP000799440">
    <property type="component" value="Unassembled WGS sequence"/>
</dbReference>
<reference evidence="1" key="1">
    <citation type="journal article" date="2020" name="Stud. Mycol.">
        <title>101 Dothideomycetes genomes: a test case for predicting lifestyles and emergence of pathogens.</title>
        <authorList>
            <person name="Haridas S."/>
            <person name="Albert R."/>
            <person name="Binder M."/>
            <person name="Bloem J."/>
            <person name="Labutti K."/>
            <person name="Salamov A."/>
            <person name="Andreopoulos B."/>
            <person name="Baker S."/>
            <person name="Barry K."/>
            <person name="Bills G."/>
            <person name="Bluhm B."/>
            <person name="Cannon C."/>
            <person name="Castanera R."/>
            <person name="Culley D."/>
            <person name="Daum C."/>
            <person name="Ezra D."/>
            <person name="Gonzalez J."/>
            <person name="Henrissat B."/>
            <person name="Kuo A."/>
            <person name="Liang C."/>
            <person name="Lipzen A."/>
            <person name="Lutzoni F."/>
            <person name="Magnuson J."/>
            <person name="Mondo S."/>
            <person name="Nolan M."/>
            <person name="Ohm R."/>
            <person name="Pangilinan J."/>
            <person name="Park H.-J."/>
            <person name="Ramirez L."/>
            <person name="Alfaro M."/>
            <person name="Sun H."/>
            <person name="Tritt A."/>
            <person name="Yoshinaga Y."/>
            <person name="Zwiers L.-H."/>
            <person name="Turgeon B."/>
            <person name="Goodwin S."/>
            <person name="Spatafora J."/>
            <person name="Crous P."/>
            <person name="Grigoriev I."/>
        </authorList>
    </citation>
    <scope>NUCLEOTIDE SEQUENCE</scope>
    <source>
        <strain evidence="1">CBS 119925</strain>
    </source>
</reference>
<gene>
    <name evidence="1" type="ORF">M011DRAFT_469226</name>
</gene>
<name>A0A6A6V7V9_9PLEO</name>